<feature type="region of interest" description="Disordered" evidence="1">
    <location>
        <begin position="60"/>
        <end position="94"/>
    </location>
</feature>
<evidence type="ECO:0000313" key="3">
    <source>
        <dbReference type="Proteomes" id="UP000006514"/>
    </source>
</evidence>
<dbReference type="AlphaFoldDB" id="J0CX23"/>
<feature type="compositionally biased region" description="Low complexity" evidence="1">
    <location>
        <begin position="63"/>
        <end position="74"/>
    </location>
</feature>
<protein>
    <submittedName>
        <fullName evidence="2">Uncharacterized protein</fullName>
    </submittedName>
</protein>
<feature type="region of interest" description="Disordered" evidence="1">
    <location>
        <begin position="106"/>
        <end position="136"/>
    </location>
</feature>
<feature type="region of interest" description="Disordered" evidence="1">
    <location>
        <begin position="1"/>
        <end position="39"/>
    </location>
</feature>
<feature type="compositionally biased region" description="Pro residues" evidence="1">
    <location>
        <begin position="111"/>
        <end position="121"/>
    </location>
</feature>
<accession>J0CX23</accession>
<dbReference type="InParanoid" id="J0CX23"/>
<dbReference type="Proteomes" id="UP000006514">
    <property type="component" value="Unassembled WGS sequence"/>
</dbReference>
<sequence length="152" mass="16179">MPLTDPLPRPVTTGSATLQKKRKAAKRGSRPSSSRLPDYYPAALTASNLAMANVLHARDGRQAPATTATDDAVTCSDPPDQSPAPHTSSARPRLVIRIPSLAVRRAQLAAQPPPSGAPPAPLKRARSPTPDSDEDEFAASFMRKRRVAAAWL</sequence>
<gene>
    <name evidence="2" type="ORF">AURDEDRAFT_175740</name>
</gene>
<keyword evidence="3" id="KW-1185">Reference proteome</keyword>
<organism evidence="2 3">
    <name type="scientific">Auricularia subglabra (strain TFB-10046 / SS5)</name>
    <name type="common">White-rot fungus</name>
    <name type="synonym">Auricularia delicata (strain TFB10046)</name>
    <dbReference type="NCBI Taxonomy" id="717982"/>
    <lineage>
        <taxon>Eukaryota</taxon>
        <taxon>Fungi</taxon>
        <taxon>Dikarya</taxon>
        <taxon>Basidiomycota</taxon>
        <taxon>Agaricomycotina</taxon>
        <taxon>Agaricomycetes</taxon>
        <taxon>Auriculariales</taxon>
        <taxon>Auriculariaceae</taxon>
        <taxon>Auricularia</taxon>
    </lineage>
</organism>
<evidence type="ECO:0000313" key="2">
    <source>
        <dbReference type="EMBL" id="EJD35209.1"/>
    </source>
</evidence>
<dbReference type="KEGG" id="adl:AURDEDRAFT_175740"/>
<dbReference type="EMBL" id="JH687900">
    <property type="protein sequence ID" value="EJD35209.1"/>
    <property type="molecule type" value="Genomic_DNA"/>
</dbReference>
<reference evidence="3" key="1">
    <citation type="journal article" date="2012" name="Science">
        <title>The Paleozoic origin of enzymatic lignin decomposition reconstructed from 31 fungal genomes.</title>
        <authorList>
            <person name="Floudas D."/>
            <person name="Binder M."/>
            <person name="Riley R."/>
            <person name="Barry K."/>
            <person name="Blanchette R.A."/>
            <person name="Henrissat B."/>
            <person name="Martinez A.T."/>
            <person name="Otillar R."/>
            <person name="Spatafora J.W."/>
            <person name="Yadav J.S."/>
            <person name="Aerts A."/>
            <person name="Benoit I."/>
            <person name="Boyd A."/>
            <person name="Carlson A."/>
            <person name="Copeland A."/>
            <person name="Coutinho P.M."/>
            <person name="de Vries R.P."/>
            <person name="Ferreira P."/>
            <person name="Findley K."/>
            <person name="Foster B."/>
            <person name="Gaskell J."/>
            <person name="Glotzer D."/>
            <person name="Gorecki P."/>
            <person name="Heitman J."/>
            <person name="Hesse C."/>
            <person name="Hori C."/>
            <person name="Igarashi K."/>
            <person name="Jurgens J.A."/>
            <person name="Kallen N."/>
            <person name="Kersten P."/>
            <person name="Kohler A."/>
            <person name="Kuees U."/>
            <person name="Kumar T.K.A."/>
            <person name="Kuo A."/>
            <person name="LaButti K."/>
            <person name="Larrondo L.F."/>
            <person name="Lindquist E."/>
            <person name="Ling A."/>
            <person name="Lombard V."/>
            <person name="Lucas S."/>
            <person name="Lundell T."/>
            <person name="Martin R."/>
            <person name="McLaughlin D.J."/>
            <person name="Morgenstern I."/>
            <person name="Morin E."/>
            <person name="Murat C."/>
            <person name="Nagy L.G."/>
            <person name="Nolan M."/>
            <person name="Ohm R.A."/>
            <person name="Patyshakuliyeva A."/>
            <person name="Rokas A."/>
            <person name="Ruiz-Duenas F.J."/>
            <person name="Sabat G."/>
            <person name="Salamov A."/>
            <person name="Samejima M."/>
            <person name="Schmutz J."/>
            <person name="Slot J.C."/>
            <person name="St John F."/>
            <person name="Stenlid J."/>
            <person name="Sun H."/>
            <person name="Sun S."/>
            <person name="Syed K."/>
            <person name="Tsang A."/>
            <person name="Wiebenga A."/>
            <person name="Young D."/>
            <person name="Pisabarro A."/>
            <person name="Eastwood D.C."/>
            <person name="Martin F."/>
            <person name="Cullen D."/>
            <person name="Grigoriev I.V."/>
            <person name="Hibbett D.S."/>
        </authorList>
    </citation>
    <scope>NUCLEOTIDE SEQUENCE [LARGE SCALE GENOMIC DNA]</scope>
    <source>
        <strain evidence="3">TFB10046</strain>
    </source>
</reference>
<name>J0CX23_AURST</name>
<feature type="compositionally biased region" description="Basic residues" evidence="1">
    <location>
        <begin position="19"/>
        <end position="29"/>
    </location>
</feature>
<evidence type="ECO:0000256" key="1">
    <source>
        <dbReference type="SAM" id="MobiDB-lite"/>
    </source>
</evidence>
<proteinExistence type="predicted"/>